<dbReference type="Proteomes" id="UP000267469">
    <property type="component" value="Unassembled WGS sequence"/>
</dbReference>
<dbReference type="PANTHER" id="PTHR30221:SF1">
    <property type="entry name" value="SMALL-CONDUCTANCE MECHANOSENSITIVE CHANNEL"/>
    <property type="match status" value="1"/>
</dbReference>
<dbReference type="Gene3D" id="1.10.287.1260">
    <property type="match status" value="1"/>
</dbReference>
<evidence type="ECO:0000256" key="1">
    <source>
        <dbReference type="SAM" id="Phobius"/>
    </source>
</evidence>
<dbReference type="Pfam" id="PF05552">
    <property type="entry name" value="MS_channel_1st_1"/>
    <property type="match status" value="2"/>
</dbReference>
<dbReference type="OrthoDB" id="1493289at2"/>
<feature type="transmembrane region" description="Helical" evidence="1">
    <location>
        <begin position="87"/>
        <end position="108"/>
    </location>
</feature>
<dbReference type="PANTHER" id="PTHR30221">
    <property type="entry name" value="SMALL-CONDUCTANCE MECHANOSENSITIVE CHANNEL"/>
    <property type="match status" value="1"/>
</dbReference>
<gene>
    <name evidence="2" type="ORF">ED312_20370</name>
</gene>
<dbReference type="AlphaFoldDB" id="A0A3N0DQK6"/>
<accession>A0A3N0DQK6</accession>
<reference evidence="2 3" key="1">
    <citation type="submission" date="2018-10" db="EMBL/GenBank/DDBJ databases">
        <title>Sinomicrobium pectinilyticum sp. nov., a pectinase-producing bacterium isolated from alkaline and saline soil, and emended description of the genus Sinomicrobium.</title>
        <authorList>
            <person name="Cheng B."/>
            <person name="Li C."/>
            <person name="Lai Q."/>
            <person name="Du M."/>
            <person name="Shao Z."/>
            <person name="Xu P."/>
            <person name="Yang C."/>
        </authorList>
    </citation>
    <scope>NUCLEOTIDE SEQUENCE [LARGE SCALE GENOMIC DNA]</scope>
    <source>
        <strain evidence="2 3">5DNS001</strain>
    </source>
</reference>
<comment type="caution">
    <text evidence="2">The sequence shown here is derived from an EMBL/GenBank/DDBJ whole genome shotgun (WGS) entry which is preliminary data.</text>
</comment>
<evidence type="ECO:0000313" key="2">
    <source>
        <dbReference type="EMBL" id="RNL77920.1"/>
    </source>
</evidence>
<sequence>MKMNQTINNWTDITLSSLNDITSKIAQILPNILGALLILVFGWLLTKLMLFLIKRFLKVIDLEGKFRKLKQKTFLNGIPSEINMTRAILSVIKYTFYIVILSVVFNVLGWDSISVEVTKLLAYLPKLFSGIAIFIAGLYIAGFVKQGMLSLSGTVNLAGGRFISQVSYFIILIIISVTALNQAGVDTTVITNNITIILGACLLIVTLALGLGSKNIVGQLLQTFYTKKYFKVGQYVTLENGVEGEIVAMDNIYVSIDIKNEILVIPINKFSQESNKIKKG</sequence>
<dbReference type="InterPro" id="IPR008910">
    <property type="entry name" value="MSC_TM_helix"/>
</dbReference>
<keyword evidence="1" id="KW-1133">Transmembrane helix</keyword>
<dbReference type="EMBL" id="RJTM01000155">
    <property type="protein sequence ID" value="RNL77920.1"/>
    <property type="molecule type" value="Genomic_DNA"/>
</dbReference>
<feature type="transmembrane region" description="Helical" evidence="1">
    <location>
        <begin position="120"/>
        <end position="141"/>
    </location>
</feature>
<proteinExistence type="predicted"/>
<protein>
    <recommendedName>
        <fullName evidence="4">Small-conductance mechanosensitive channel</fullName>
    </recommendedName>
</protein>
<keyword evidence="3" id="KW-1185">Reference proteome</keyword>
<evidence type="ECO:0008006" key="4">
    <source>
        <dbReference type="Google" id="ProtNLM"/>
    </source>
</evidence>
<dbReference type="InterPro" id="IPR045275">
    <property type="entry name" value="MscS_archaea/bacteria_type"/>
</dbReference>
<dbReference type="GO" id="GO:0008381">
    <property type="term" value="F:mechanosensitive monoatomic ion channel activity"/>
    <property type="evidence" value="ECO:0007669"/>
    <property type="project" value="InterPro"/>
</dbReference>
<feature type="transmembrane region" description="Helical" evidence="1">
    <location>
        <begin position="162"/>
        <end position="183"/>
    </location>
</feature>
<organism evidence="2 3">
    <name type="scientific">Sinomicrobium pectinilyticum</name>
    <dbReference type="NCBI Taxonomy" id="1084421"/>
    <lineage>
        <taxon>Bacteria</taxon>
        <taxon>Pseudomonadati</taxon>
        <taxon>Bacteroidota</taxon>
        <taxon>Flavobacteriia</taxon>
        <taxon>Flavobacteriales</taxon>
        <taxon>Flavobacteriaceae</taxon>
        <taxon>Sinomicrobium</taxon>
    </lineage>
</organism>
<name>A0A3N0DQK6_SINP1</name>
<keyword evidence="1" id="KW-0472">Membrane</keyword>
<feature type="transmembrane region" description="Helical" evidence="1">
    <location>
        <begin position="32"/>
        <end position="53"/>
    </location>
</feature>
<evidence type="ECO:0000313" key="3">
    <source>
        <dbReference type="Proteomes" id="UP000267469"/>
    </source>
</evidence>
<feature type="transmembrane region" description="Helical" evidence="1">
    <location>
        <begin position="189"/>
        <end position="211"/>
    </location>
</feature>
<keyword evidence="1" id="KW-0812">Transmembrane</keyword>